<keyword evidence="1 9" id="KW-0820">tRNA-binding</keyword>
<dbReference type="NCBIfam" id="NF001138">
    <property type="entry name" value="PRK00143.1"/>
    <property type="match status" value="1"/>
</dbReference>
<dbReference type="CDD" id="cd01998">
    <property type="entry name" value="MnmA_TRMU-like"/>
    <property type="match status" value="1"/>
</dbReference>
<dbReference type="Gene3D" id="2.40.30.10">
    <property type="entry name" value="Translation factors"/>
    <property type="match status" value="1"/>
</dbReference>
<name>A0ABZ2RQY6_9BACT</name>
<dbReference type="Pfam" id="PF20258">
    <property type="entry name" value="tRNA_Me_trans_C"/>
    <property type="match status" value="1"/>
</dbReference>
<feature type="binding site" evidence="9">
    <location>
        <begin position="7"/>
        <end position="14"/>
    </location>
    <ligand>
        <name>ATP</name>
        <dbReference type="ChEBI" id="CHEBI:30616"/>
    </ligand>
</feature>
<dbReference type="InterPro" id="IPR014729">
    <property type="entry name" value="Rossmann-like_a/b/a_fold"/>
</dbReference>
<evidence type="ECO:0000256" key="1">
    <source>
        <dbReference type="ARBA" id="ARBA00022555"/>
    </source>
</evidence>
<evidence type="ECO:0000313" key="12">
    <source>
        <dbReference type="EMBL" id="WXL28632.1"/>
    </source>
</evidence>
<dbReference type="InterPro" id="IPR023382">
    <property type="entry name" value="MnmA-like_central_sf"/>
</dbReference>
<evidence type="ECO:0000256" key="6">
    <source>
        <dbReference type="ARBA" id="ARBA00022884"/>
    </source>
</evidence>
<feature type="active site" description="Cysteine persulfide intermediate" evidence="9">
    <location>
        <position position="201"/>
    </location>
</feature>
<feature type="region of interest" description="Interaction with tRNA" evidence="9">
    <location>
        <begin position="308"/>
        <end position="309"/>
    </location>
</feature>
<gene>
    <name evidence="9 12" type="primary">mnmA</name>
    <name evidence="12" type="ORF">WG616_01190</name>
</gene>
<evidence type="ECO:0000256" key="2">
    <source>
        <dbReference type="ARBA" id="ARBA00022679"/>
    </source>
</evidence>
<protein>
    <recommendedName>
        <fullName evidence="9">tRNA-specific 2-thiouridylase MnmA</fullName>
        <ecNumber evidence="9">2.8.1.13</ecNumber>
    </recommendedName>
</protein>
<keyword evidence="4 9" id="KW-0547">Nucleotide-binding</keyword>
<feature type="binding site" evidence="9">
    <location>
        <position position="133"/>
    </location>
    <ligand>
        <name>ATP</name>
        <dbReference type="ChEBI" id="CHEBI:30616"/>
    </ligand>
</feature>
<evidence type="ECO:0000259" key="10">
    <source>
        <dbReference type="Pfam" id="PF20258"/>
    </source>
</evidence>
<reference evidence="12" key="1">
    <citation type="submission" date="2024-03" db="EMBL/GenBank/DDBJ databases">
        <title>Complete genome sequence of Mycoplasma gypis type strain B1/T1.</title>
        <authorList>
            <person name="Spergser J."/>
        </authorList>
    </citation>
    <scope>NUCLEOTIDE SEQUENCE [LARGE SCALE GENOMIC DNA]</scope>
    <source>
        <strain evidence="12">B1/T1</strain>
    </source>
</reference>
<evidence type="ECO:0000256" key="5">
    <source>
        <dbReference type="ARBA" id="ARBA00022840"/>
    </source>
</evidence>
<evidence type="ECO:0000256" key="7">
    <source>
        <dbReference type="ARBA" id="ARBA00023157"/>
    </source>
</evidence>
<dbReference type="InterPro" id="IPR046884">
    <property type="entry name" value="MnmA-like_central"/>
</dbReference>
<evidence type="ECO:0000256" key="9">
    <source>
        <dbReference type="HAMAP-Rule" id="MF_00144"/>
    </source>
</evidence>
<evidence type="ECO:0000256" key="4">
    <source>
        <dbReference type="ARBA" id="ARBA00022741"/>
    </source>
</evidence>
<keyword evidence="13" id="KW-1185">Reference proteome</keyword>
<evidence type="ECO:0000256" key="8">
    <source>
        <dbReference type="ARBA" id="ARBA00051542"/>
    </source>
</evidence>
<comment type="caution">
    <text evidence="9">Lacks conserved residue(s) required for the propagation of feature annotation.</text>
</comment>
<evidence type="ECO:0000259" key="11">
    <source>
        <dbReference type="Pfam" id="PF20259"/>
    </source>
</evidence>
<dbReference type="Gene3D" id="3.40.50.620">
    <property type="entry name" value="HUPs"/>
    <property type="match status" value="1"/>
</dbReference>
<feature type="active site" description="Nucleophile" evidence="9">
    <location>
        <position position="108"/>
    </location>
</feature>
<organism evidence="12 13">
    <name type="scientific">[Mycoplasma] gypis</name>
    <dbReference type="NCBI Taxonomy" id="92404"/>
    <lineage>
        <taxon>Bacteria</taxon>
        <taxon>Bacillati</taxon>
        <taxon>Mycoplasmatota</taxon>
        <taxon>Mycoplasmoidales</taxon>
        <taxon>Metamycoplasmataceae</taxon>
        <taxon>Metamycoplasma</taxon>
    </lineage>
</organism>
<dbReference type="Gene3D" id="2.30.30.280">
    <property type="entry name" value="Adenine nucleotide alpha hydrolases-like domains"/>
    <property type="match status" value="1"/>
</dbReference>
<keyword evidence="3 9" id="KW-0819">tRNA processing</keyword>
<dbReference type="Pfam" id="PF20259">
    <property type="entry name" value="tRNA_Me_trans_M"/>
    <property type="match status" value="1"/>
</dbReference>
<dbReference type="EMBL" id="CP148066">
    <property type="protein sequence ID" value="WXL28632.1"/>
    <property type="molecule type" value="Genomic_DNA"/>
</dbReference>
<dbReference type="NCBIfam" id="TIGR00420">
    <property type="entry name" value="trmU"/>
    <property type="match status" value="1"/>
</dbReference>
<accession>A0ABZ2RQY6</accession>
<comment type="subcellular location">
    <subcellularLocation>
        <location evidence="9">Cytoplasm</location>
    </subcellularLocation>
</comment>
<proteinExistence type="inferred from homology"/>
<dbReference type="PANTHER" id="PTHR11933:SF5">
    <property type="entry name" value="MITOCHONDRIAL TRNA-SPECIFIC 2-THIOURIDYLASE 1"/>
    <property type="match status" value="1"/>
</dbReference>
<dbReference type="EC" id="2.8.1.13" evidence="9"/>
<dbReference type="SUPFAM" id="SSF52402">
    <property type="entry name" value="Adenine nucleotide alpha hydrolases-like"/>
    <property type="match status" value="1"/>
</dbReference>
<dbReference type="InterPro" id="IPR046885">
    <property type="entry name" value="MnmA-like_C"/>
</dbReference>
<comment type="function">
    <text evidence="9">Catalyzes the 2-thiolation of uridine at the wobble position (U34) of tRNA, leading to the formation of s(2)U34.</text>
</comment>
<sequence>MAKIVVGMSGGVDSSVAAYLLKKQGHEVIGLFMRNWDSFLNNDFLGNDKISQDICPQEQDYLDASEVAKKLDIPLYRVDFVKEYWDNVFSYLINEYKKGRTPNPDIFCNKYIKFAHFLDYAIQKLGADMIAMGHYAKSEGDQLFRAKDENKDQTYFLAQLSNFQISKSLFPLAEYEKPQIRQIAQELGLITADKKDSTGICFIGERKFSVFLENYIPAQPGDIVDIATKKVVGKHKGAMYYTIGQRKGLNLGGFEKPYFVVGHNIKNKIIFVANDDNSDYLKSDEMIATDFNQIAHEWNPKNLTAKFRYRQKDIPCQMTILDNNKIKVTYDETEAVTPGQQIVIYDGQKVVGGAIIDKIYYKNKLKTFLYED</sequence>
<dbReference type="GO" id="GO:0103016">
    <property type="term" value="F:tRNA-uridine 2-sulfurtransferase activity"/>
    <property type="evidence" value="ECO:0007669"/>
    <property type="project" value="UniProtKB-EC"/>
</dbReference>
<evidence type="ECO:0000313" key="13">
    <source>
        <dbReference type="Proteomes" id="UP001460679"/>
    </source>
</evidence>
<feature type="region of interest" description="Interaction with target base in tRNA" evidence="9">
    <location>
        <begin position="103"/>
        <end position="105"/>
    </location>
</feature>
<dbReference type="InterPro" id="IPR004506">
    <property type="entry name" value="MnmA-like"/>
</dbReference>
<feature type="region of interest" description="Interaction with tRNA" evidence="9">
    <location>
        <begin position="151"/>
        <end position="153"/>
    </location>
</feature>
<dbReference type="HAMAP" id="MF_00144">
    <property type="entry name" value="tRNA_thiouridyl_MnmA"/>
    <property type="match status" value="1"/>
</dbReference>
<evidence type="ECO:0000256" key="3">
    <source>
        <dbReference type="ARBA" id="ARBA00022694"/>
    </source>
</evidence>
<feature type="domain" description="tRNA-specific 2-thiouridylase MnmA-like central" evidence="11">
    <location>
        <begin position="211"/>
        <end position="273"/>
    </location>
</feature>
<keyword evidence="7" id="KW-1015">Disulfide bond</keyword>
<feature type="binding site" evidence="9">
    <location>
        <position position="33"/>
    </location>
    <ligand>
        <name>ATP</name>
        <dbReference type="ChEBI" id="CHEBI:30616"/>
    </ligand>
</feature>
<comment type="similarity">
    <text evidence="9">Belongs to the MnmA/TRMU family.</text>
</comment>
<dbReference type="RefSeq" id="WP_205499049.1">
    <property type="nucleotide sequence ID" value="NZ_CP148066.1"/>
</dbReference>
<feature type="site" description="Interaction with tRNA" evidence="9">
    <location>
        <position position="340"/>
    </location>
</feature>
<dbReference type="PANTHER" id="PTHR11933">
    <property type="entry name" value="TRNA 5-METHYLAMINOMETHYL-2-THIOURIDYLATE -METHYLTRANSFERASE"/>
    <property type="match status" value="1"/>
</dbReference>
<feature type="site" description="Interaction with tRNA" evidence="9">
    <location>
        <position position="134"/>
    </location>
</feature>
<keyword evidence="9" id="KW-0963">Cytoplasm</keyword>
<keyword evidence="5 9" id="KW-0067">ATP-binding</keyword>
<feature type="domain" description="tRNA-specific 2-thiouridylase MnmA-like C-terminal" evidence="10">
    <location>
        <begin position="284"/>
        <end position="356"/>
    </location>
</feature>
<comment type="catalytic activity">
    <reaction evidence="8 9">
        <text>S-sulfanyl-L-cysteinyl-[protein] + uridine(34) in tRNA + AH2 + ATP = 2-thiouridine(34) in tRNA + L-cysteinyl-[protein] + A + AMP + diphosphate + H(+)</text>
        <dbReference type="Rhea" id="RHEA:47032"/>
        <dbReference type="Rhea" id="RHEA-COMP:10131"/>
        <dbReference type="Rhea" id="RHEA-COMP:11726"/>
        <dbReference type="Rhea" id="RHEA-COMP:11727"/>
        <dbReference type="Rhea" id="RHEA-COMP:11728"/>
        <dbReference type="ChEBI" id="CHEBI:13193"/>
        <dbReference type="ChEBI" id="CHEBI:15378"/>
        <dbReference type="ChEBI" id="CHEBI:17499"/>
        <dbReference type="ChEBI" id="CHEBI:29950"/>
        <dbReference type="ChEBI" id="CHEBI:30616"/>
        <dbReference type="ChEBI" id="CHEBI:33019"/>
        <dbReference type="ChEBI" id="CHEBI:61963"/>
        <dbReference type="ChEBI" id="CHEBI:65315"/>
        <dbReference type="ChEBI" id="CHEBI:87170"/>
        <dbReference type="ChEBI" id="CHEBI:456215"/>
        <dbReference type="EC" id="2.8.1.13"/>
    </reaction>
</comment>
<dbReference type="Proteomes" id="UP001460679">
    <property type="component" value="Chromosome"/>
</dbReference>
<keyword evidence="2 9" id="KW-0808">Transferase</keyword>
<dbReference type="Pfam" id="PF03054">
    <property type="entry name" value="tRNA_Me_trans"/>
    <property type="match status" value="1"/>
</dbReference>
<keyword evidence="6 9" id="KW-0694">RNA-binding</keyword>